<gene>
    <name evidence="2" type="ORF">ETH_00031235</name>
</gene>
<feature type="region of interest" description="Disordered" evidence="1">
    <location>
        <begin position="55"/>
        <end position="125"/>
    </location>
</feature>
<feature type="compositionally biased region" description="Low complexity" evidence="1">
    <location>
        <begin position="79"/>
        <end position="91"/>
    </location>
</feature>
<evidence type="ECO:0000256" key="1">
    <source>
        <dbReference type="SAM" id="MobiDB-lite"/>
    </source>
</evidence>
<feature type="region of interest" description="Disordered" evidence="1">
    <location>
        <begin position="1"/>
        <end position="23"/>
    </location>
</feature>
<evidence type="ECO:0000313" key="2">
    <source>
        <dbReference type="EMBL" id="CDJ42952.1"/>
    </source>
</evidence>
<dbReference type="VEuPathDB" id="ToxoDB:ETH2_1575200"/>
<proteinExistence type="predicted"/>
<evidence type="ECO:0000313" key="3">
    <source>
        <dbReference type="Proteomes" id="UP000030747"/>
    </source>
</evidence>
<feature type="compositionally biased region" description="Low complexity" evidence="1">
    <location>
        <begin position="104"/>
        <end position="120"/>
    </location>
</feature>
<sequence>MPRGASLPRSFGEGSFSSGLPKRISLPRASSLLKRATGSLPAVKDFFGARNAEQRAKAGLYTRVEENTPESPSRPRRPAPALSSRSTSASATRRKPPLAPKPRSPATSAAAASVSAPSSEDPSDVDAWMFLNAGTFAPLSASASEDLGKIEAWMLQPAGTSAPTKEASLTAELWVPTGIMLQPERRSLQLKESETQLIPAPAKQATQPQTGAAAPATSIIALSFQATPSPHPPQQERPTPTPAALAGLDSPSPEASTKPSRATIPTAGRMPAQSFSTLPSPATSSSLRTPASTAVPPPVPPLSRSAQTGGQAAGPSQALAALNLESAPADESTRQHTPRSDVFPQAGATEASASGLSSMLTLPKILTAPGPNSPPITLRLGPSKAATLPASFSRGPLEPDRTSLQPGEKIEFLPMVAVGDLNSSHYKNLHLPYRFRYFVDGVRALPRLLGIISSTVTSVVEQPKAW</sequence>
<dbReference type="AlphaFoldDB" id="U6KXU4"/>
<reference evidence="2" key="1">
    <citation type="submission" date="2013-10" db="EMBL/GenBank/DDBJ databases">
        <title>Genomic analysis of the causative agents of coccidiosis in chickens.</title>
        <authorList>
            <person name="Reid A.J."/>
            <person name="Blake D."/>
            <person name="Billington K."/>
            <person name="Browne H."/>
            <person name="Dunn M."/>
            <person name="Hung S."/>
            <person name="Kawahara F."/>
            <person name="Miranda-Saavedra D."/>
            <person name="Mourier T."/>
            <person name="Nagra H."/>
            <person name="Otto T.D."/>
            <person name="Rawlings N."/>
            <person name="Sanchez A."/>
            <person name="Sanders M."/>
            <person name="Subramaniam C."/>
            <person name="Tay Y."/>
            <person name="Dear P."/>
            <person name="Doerig C."/>
            <person name="Gruber A."/>
            <person name="Parkinson J."/>
            <person name="Shirley M."/>
            <person name="Wan K.L."/>
            <person name="Berriman M."/>
            <person name="Tomley F."/>
            <person name="Pain A."/>
        </authorList>
    </citation>
    <scope>NUCLEOTIDE SEQUENCE [LARGE SCALE GENOMIC DNA]</scope>
    <source>
        <strain evidence="2">Houghton</strain>
    </source>
</reference>
<dbReference type="GeneID" id="25255320"/>
<feature type="compositionally biased region" description="Low complexity" evidence="1">
    <location>
        <begin position="276"/>
        <end position="294"/>
    </location>
</feature>
<organism evidence="2 3">
    <name type="scientific">Eimeria tenella</name>
    <name type="common">Coccidian parasite</name>
    <dbReference type="NCBI Taxonomy" id="5802"/>
    <lineage>
        <taxon>Eukaryota</taxon>
        <taxon>Sar</taxon>
        <taxon>Alveolata</taxon>
        <taxon>Apicomplexa</taxon>
        <taxon>Conoidasida</taxon>
        <taxon>Coccidia</taxon>
        <taxon>Eucoccidiorida</taxon>
        <taxon>Eimeriorina</taxon>
        <taxon>Eimeriidae</taxon>
        <taxon>Eimeria</taxon>
    </lineage>
</organism>
<protein>
    <submittedName>
        <fullName evidence="2">Uncharacterized protein</fullName>
    </submittedName>
</protein>
<feature type="compositionally biased region" description="Pro residues" evidence="1">
    <location>
        <begin position="229"/>
        <end position="241"/>
    </location>
</feature>
<keyword evidence="3" id="KW-1185">Reference proteome</keyword>
<dbReference type="VEuPathDB" id="ToxoDB:ETH_00031235"/>
<name>U6KXU4_EIMTE</name>
<dbReference type="OrthoDB" id="10452777at2759"/>
<accession>U6KXU4</accession>
<dbReference type="Proteomes" id="UP000030747">
    <property type="component" value="Unassembled WGS sequence"/>
</dbReference>
<dbReference type="RefSeq" id="XP_013233702.1">
    <property type="nucleotide sequence ID" value="XM_013378248.1"/>
</dbReference>
<reference evidence="2" key="2">
    <citation type="submission" date="2013-10" db="EMBL/GenBank/DDBJ databases">
        <authorList>
            <person name="Aslett M."/>
        </authorList>
    </citation>
    <scope>NUCLEOTIDE SEQUENCE [LARGE SCALE GENOMIC DNA]</scope>
    <source>
        <strain evidence="2">Houghton</strain>
    </source>
</reference>
<dbReference type="EMBL" id="HG675748">
    <property type="protein sequence ID" value="CDJ42952.1"/>
    <property type="molecule type" value="Genomic_DNA"/>
</dbReference>
<feature type="region of interest" description="Disordered" evidence="1">
    <location>
        <begin position="225"/>
        <end position="315"/>
    </location>
</feature>
<feature type="region of interest" description="Disordered" evidence="1">
    <location>
        <begin position="327"/>
        <end position="350"/>
    </location>
</feature>